<accession>A0ABV4XAP5</accession>
<sequence>MAKVWQVIKVGLTMAVVVIPNQLLICDKLLAQQSDRYSSRRQCKEPMHNTERPLLEDEAVAQEALLACDRALTNTPKNSLTFIFLQNKAFALQALGRYEEAIAIWDQAISLLPQFASNRANAVRELERNSGWYSNRPIQIPDTWVKALTEALRLSIMNMKQPNYPLYSDWKLSPRAIALSSRNCTKKVVLPEQFANNPALARSIMECIVRVILNEEYYQSKNNELDAIRRAAAMYRFATPNYRSINLPQDAQFLQEVVNNYRRLRSASKR</sequence>
<gene>
    <name evidence="1" type="ORF">ACE1CC_23660</name>
</gene>
<dbReference type="InterPro" id="IPR019734">
    <property type="entry name" value="TPR_rpt"/>
</dbReference>
<comment type="caution">
    <text evidence="1">The sequence shown here is derived from an EMBL/GenBank/DDBJ whole genome shotgun (WGS) entry which is preliminary data.</text>
</comment>
<dbReference type="InterPro" id="IPR011990">
    <property type="entry name" value="TPR-like_helical_dom_sf"/>
</dbReference>
<proteinExistence type="predicted"/>
<organism evidence="1 2">
    <name type="scientific">Floridaenema aerugineum BLCC-F46</name>
    <dbReference type="NCBI Taxonomy" id="3153654"/>
    <lineage>
        <taxon>Bacteria</taxon>
        <taxon>Bacillati</taxon>
        <taxon>Cyanobacteriota</taxon>
        <taxon>Cyanophyceae</taxon>
        <taxon>Oscillatoriophycideae</taxon>
        <taxon>Aerosakkonematales</taxon>
        <taxon>Aerosakkonemataceae</taxon>
        <taxon>Floridanema</taxon>
        <taxon>Floridanema aerugineum</taxon>
    </lineage>
</organism>
<reference evidence="1 2" key="1">
    <citation type="submission" date="2024-09" db="EMBL/GenBank/DDBJ databases">
        <title>Floridaenema gen nov. (Aerosakkonemataceae, Aerosakkonematales ord. nov., Cyanobacteria) from benthic tropical and subtropical fresh waters, with the description of four new species.</title>
        <authorList>
            <person name="Moretto J.A."/>
            <person name="Berthold D.E."/>
            <person name="Lefler F.W."/>
            <person name="Huang I.-S."/>
            <person name="Laughinghouse H. IV."/>
        </authorList>
    </citation>
    <scope>NUCLEOTIDE SEQUENCE [LARGE SCALE GENOMIC DNA]</scope>
    <source>
        <strain evidence="1 2">BLCC-F46</strain>
    </source>
</reference>
<dbReference type="EMBL" id="JBHFNQ010000183">
    <property type="protein sequence ID" value="MFB2879862.1"/>
    <property type="molecule type" value="Genomic_DNA"/>
</dbReference>
<dbReference type="RefSeq" id="WP_413272896.1">
    <property type="nucleotide sequence ID" value="NZ_JBHFNQ010000183.1"/>
</dbReference>
<evidence type="ECO:0000313" key="2">
    <source>
        <dbReference type="Proteomes" id="UP001576774"/>
    </source>
</evidence>
<dbReference type="Proteomes" id="UP001576774">
    <property type="component" value="Unassembled WGS sequence"/>
</dbReference>
<dbReference type="SUPFAM" id="SSF48452">
    <property type="entry name" value="TPR-like"/>
    <property type="match status" value="1"/>
</dbReference>
<name>A0ABV4XAP5_9CYAN</name>
<evidence type="ECO:0008006" key="3">
    <source>
        <dbReference type="Google" id="ProtNLM"/>
    </source>
</evidence>
<dbReference type="SMART" id="SM00028">
    <property type="entry name" value="TPR"/>
    <property type="match status" value="1"/>
</dbReference>
<keyword evidence="2" id="KW-1185">Reference proteome</keyword>
<protein>
    <recommendedName>
        <fullName evidence="3">Tetratricopeptide repeat protein</fullName>
    </recommendedName>
</protein>
<evidence type="ECO:0000313" key="1">
    <source>
        <dbReference type="EMBL" id="MFB2879862.1"/>
    </source>
</evidence>
<dbReference type="Gene3D" id="1.25.40.10">
    <property type="entry name" value="Tetratricopeptide repeat domain"/>
    <property type="match status" value="1"/>
</dbReference>